<proteinExistence type="inferred from homology"/>
<comment type="function">
    <text evidence="2 4">Binds together with bS18 to 16S ribosomal RNA.</text>
</comment>
<dbReference type="CDD" id="cd00473">
    <property type="entry name" value="bS6"/>
    <property type="match status" value="1"/>
</dbReference>
<evidence type="ECO:0000256" key="3">
    <source>
        <dbReference type="ARBA" id="ARBA00035294"/>
    </source>
</evidence>
<protein>
    <recommendedName>
        <fullName evidence="3 4">Small ribosomal subunit protein bS6</fullName>
    </recommendedName>
</protein>
<dbReference type="NCBIfam" id="TIGR00166">
    <property type="entry name" value="S6"/>
    <property type="match status" value="1"/>
</dbReference>
<dbReference type="OrthoDB" id="9812702at2"/>
<dbReference type="RefSeq" id="WP_052606049.1">
    <property type="nucleotide sequence ID" value="NZ_JXYS01000075.1"/>
</dbReference>
<evidence type="ECO:0000256" key="4">
    <source>
        <dbReference type="HAMAP-Rule" id="MF_00360"/>
    </source>
</evidence>
<dbReference type="STRING" id="1280514.AXFE_24000"/>
<comment type="caution">
    <text evidence="5">The sequence shown here is derived from an EMBL/GenBank/DDBJ whole genome shotgun (WGS) entry which is preliminary data.</text>
</comment>
<dbReference type="InterPro" id="IPR035980">
    <property type="entry name" value="Ribosomal_bS6_sf"/>
</dbReference>
<evidence type="ECO:0000313" key="6">
    <source>
        <dbReference type="Proteomes" id="UP000032360"/>
    </source>
</evidence>
<dbReference type="Gene3D" id="3.30.70.60">
    <property type="match status" value="1"/>
</dbReference>
<dbReference type="Proteomes" id="UP000032360">
    <property type="component" value="Unassembled WGS sequence"/>
</dbReference>
<keyword evidence="4" id="KW-0694">RNA-binding</keyword>
<comment type="similarity">
    <text evidence="1 4">Belongs to the bacterial ribosomal protein bS6 family.</text>
</comment>
<dbReference type="InterPro" id="IPR014717">
    <property type="entry name" value="Transl_elong_EF1B/ribsomal_bS6"/>
</dbReference>
<dbReference type="EMBL" id="JXYS01000075">
    <property type="protein sequence ID" value="KJF16735.1"/>
    <property type="molecule type" value="Genomic_DNA"/>
</dbReference>
<keyword evidence="4" id="KW-0699">rRNA-binding</keyword>
<dbReference type="GO" id="GO:0070181">
    <property type="term" value="F:small ribosomal subunit rRNA binding"/>
    <property type="evidence" value="ECO:0007669"/>
    <property type="project" value="TreeGrafter"/>
</dbReference>
<dbReference type="GO" id="GO:0005737">
    <property type="term" value="C:cytoplasm"/>
    <property type="evidence" value="ECO:0007669"/>
    <property type="project" value="UniProtKB-ARBA"/>
</dbReference>
<evidence type="ECO:0000256" key="2">
    <source>
        <dbReference type="ARBA" id="ARBA00035104"/>
    </source>
</evidence>
<sequence>MEPLGNQGPEEEYILLRPYELMVILDSRLNDSDSDGIITRVLDLLRKDGNVGRIDRWGRRKLAYEINKVSEGNYSIIEFASTPATVTEISRILSISDGVLRHKIIRLPERIAGRVLAKEALAQE</sequence>
<dbReference type="HAMAP" id="MF_00360">
    <property type="entry name" value="Ribosomal_bS6"/>
    <property type="match status" value="1"/>
</dbReference>
<evidence type="ECO:0000313" key="5">
    <source>
        <dbReference type="EMBL" id="KJF16735.1"/>
    </source>
</evidence>
<dbReference type="InterPro" id="IPR020814">
    <property type="entry name" value="Ribosomal_S6_plastid/chlpt"/>
</dbReference>
<gene>
    <name evidence="4 5" type="primary">rpsF</name>
    <name evidence="5" type="ORF">AXFE_24000</name>
</gene>
<reference evidence="5 6" key="1">
    <citation type="submission" date="2015-01" db="EMBL/GenBank/DDBJ databases">
        <title>Draft genome of the acidophilic iron oxidizer Acidithrix ferrooxidans strain Py-F3.</title>
        <authorList>
            <person name="Poehlein A."/>
            <person name="Eisen S."/>
            <person name="Schloemann M."/>
            <person name="Johnson B.D."/>
            <person name="Daniel R."/>
            <person name="Muehling M."/>
        </authorList>
    </citation>
    <scope>NUCLEOTIDE SEQUENCE [LARGE SCALE GENOMIC DNA]</scope>
    <source>
        <strain evidence="5 6">Py-F3</strain>
    </source>
</reference>
<organism evidence="5 6">
    <name type="scientific">Acidithrix ferrooxidans</name>
    <dbReference type="NCBI Taxonomy" id="1280514"/>
    <lineage>
        <taxon>Bacteria</taxon>
        <taxon>Bacillati</taxon>
        <taxon>Actinomycetota</taxon>
        <taxon>Acidimicrobiia</taxon>
        <taxon>Acidimicrobiales</taxon>
        <taxon>Acidimicrobiaceae</taxon>
        <taxon>Acidithrix</taxon>
    </lineage>
</organism>
<dbReference type="GO" id="GO:1990904">
    <property type="term" value="C:ribonucleoprotein complex"/>
    <property type="evidence" value="ECO:0007669"/>
    <property type="project" value="UniProtKB-KW"/>
</dbReference>
<dbReference type="SUPFAM" id="SSF54995">
    <property type="entry name" value="Ribosomal protein S6"/>
    <property type="match status" value="1"/>
</dbReference>
<dbReference type="GO" id="GO:0005840">
    <property type="term" value="C:ribosome"/>
    <property type="evidence" value="ECO:0007669"/>
    <property type="project" value="UniProtKB-KW"/>
</dbReference>
<keyword evidence="4 5" id="KW-0689">Ribosomal protein</keyword>
<dbReference type="AlphaFoldDB" id="A0A0D8HFJ4"/>
<dbReference type="GO" id="GO:0003735">
    <property type="term" value="F:structural constituent of ribosome"/>
    <property type="evidence" value="ECO:0007669"/>
    <property type="project" value="InterPro"/>
</dbReference>
<dbReference type="PATRIC" id="fig|1280514.3.peg.3168"/>
<keyword evidence="6" id="KW-1185">Reference proteome</keyword>
<evidence type="ECO:0000256" key="1">
    <source>
        <dbReference type="ARBA" id="ARBA00009512"/>
    </source>
</evidence>
<keyword evidence="4" id="KW-0687">Ribonucleoprotein</keyword>
<name>A0A0D8HFJ4_9ACTN</name>
<dbReference type="PANTHER" id="PTHR21011:SF1">
    <property type="entry name" value="SMALL RIBOSOMAL SUBUNIT PROTEIN BS6M"/>
    <property type="match status" value="1"/>
</dbReference>
<dbReference type="PANTHER" id="PTHR21011">
    <property type="entry name" value="MITOCHONDRIAL 28S RIBOSOMAL PROTEIN S6"/>
    <property type="match status" value="1"/>
</dbReference>
<dbReference type="InterPro" id="IPR000529">
    <property type="entry name" value="Ribosomal_bS6"/>
</dbReference>
<dbReference type="Pfam" id="PF01250">
    <property type="entry name" value="Ribosomal_S6"/>
    <property type="match status" value="1"/>
</dbReference>
<accession>A0A0D8HFJ4</accession>
<dbReference type="GO" id="GO:0006412">
    <property type="term" value="P:translation"/>
    <property type="evidence" value="ECO:0007669"/>
    <property type="project" value="UniProtKB-UniRule"/>
</dbReference>